<dbReference type="OrthoDB" id="10261632at2759"/>
<comment type="caution">
    <text evidence="12">The sequence shown here is derived from an EMBL/GenBank/DDBJ whole genome shotgun (WGS) entry which is preliminary data.</text>
</comment>
<evidence type="ECO:0000256" key="4">
    <source>
        <dbReference type="ARBA" id="ARBA00014103"/>
    </source>
</evidence>
<evidence type="ECO:0000259" key="10">
    <source>
        <dbReference type="Pfam" id="PF16854"/>
    </source>
</evidence>
<feature type="domain" description="Vps53 C-terminal" evidence="10">
    <location>
        <begin position="696"/>
        <end position="781"/>
    </location>
</feature>
<evidence type="ECO:0000313" key="12">
    <source>
        <dbReference type="EMBL" id="CAF3423525.1"/>
    </source>
</evidence>
<keyword evidence="8" id="KW-0175">Coiled coil</keyword>
<proteinExistence type="inferred from homology"/>
<keyword evidence="5" id="KW-0967">Endosome</keyword>
<evidence type="ECO:0000256" key="2">
    <source>
        <dbReference type="ARBA" id="ARBA00004481"/>
    </source>
</evidence>
<evidence type="ECO:0000256" key="8">
    <source>
        <dbReference type="SAM" id="Coils"/>
    </source>
</evidence>
<reference evidence="12" key="1">
    <citation type="submission" date="2021-02" db="EMBL/GenBank/DDBJ databases">
        <authorList>
            <person name="Nowell W R."/>
        </authorList>
    </citation>
    <scope>NUCLEOTIDE SEQUENCE</scope>
</reference>
<sequence>MANTSGADVDDDVFDADDDRYDTLVLPADVQKLIDQILPSTDEIDRADFNSVDYINQLFPTEQSLANIDEVIGGVKSKIRTLDTDIRLTIRGHSDTEIDEHKALEEAQNSILLLFQQMREIKDKADKSEEMVKEITRDIKQLDVAKKNLTTSITTLNHLQMLIEGIDKIEAAIKKKSYGDIAYSLHPVISVLEHFQPYISIPQIQELSTNVKELTAQITVQVRKECEDAFNGPNAKNFTPNQHFPDVCKIIDVIDPKLRLEVINWFLKTHLSEYTILYQESQELAWLDKIDRRYAWLKRALVEFDDKYSKLFPGHWEMAERLTVEFCKITRRELGNIMLKRKNEIDVKLLRFAIEKTVGFETIVEKRFHGNTLDPNNPITSYHNVKIASTNGTDDLNLPTNLRPKASPFQGIISQCFEDHLDIYIAELDRSLGDQIQKFVDELKKDGYPVFEGGEDTSNVLPTSADLFVYFRNCLVQCSKLSTGQPLLLLVQTFQKYLREYASRVLTANLPKTNTVATSLVGTATIFIQNLPNIPSMLKEGETIAKLNEPEICRSCSVLCTAEYCVETIQQLEDKMKEKITKSLVDKISFESERNIYKAIIAESIQILIQDLENACEPALTAMTKLSWQTIETVGDQSLYVTSIVNHLKTIVPIIRNHLGSSRKYFIQFCTTFVDSFIKKFINHLHRCKPNMIGAEQLLLDTHSLKTVLLDLPSISLTVSRKPPQNFTKIVLKNMTRAEMILKVVLTPNDSARQFVKNYLQLMNNDGDIGSFQKVLDMKGIRRPEQAHLIERLKREHAATIASHQQPTQQQ</sequence>
<dbReference type="EMBL" id="CAJNXB010003493">
    <property type="protein sequence ID" value="CAF3316941.1"/>
    <property type="molecule type" value="Genomic_DNA"/>
</dbReference>
<organism evidence="12 13">
    <name type="scientific">Rotaria socialis</name>
    <dbReference type="NCBI Taxonomy" id="392032"/>
    <lineage>
        <taxon>Eukaryota</taxon>
        <taxon>Metazoa</taxon>
        <taxon>Spiralia</taxon>
        <taxon>Gnathifera</taxon>
        <taxon>Rotifera</taxon>
        <taxon>Eurotatoria</taxon>
        <taxon>Bdelloidea</taxon>
        <taxon>Philodinida</taxon>
        <taxon>Philodinidae</taxon>
        <taxon>Rotaria</taxon>
    </lineage>
</organism>
<dbReference type="PANTHER" id="PTHR12820">
    <property type="entry name" value="VACUOLAR SORTING PROTEIN 53"/>
    <property type="match status" value="1"/>
</dbReference>
<evidence type="ECO:0000313" key="13">
    <source>
        <dbReference type="Proteomes" id="UP000663833"/>
    </source>
</evidence>
<dbReference type="Gene3D" id="1.10.357.110">
    <property type="entry name" value="Vacuolar protein sorting-associated protein 53, C-terminus"/>
    <property type="match status" value="1"/>
</dbReference>
<dbReference type="InterPro" id="IPR031745">
    <property type="entry name" value="Vps53_C"/>
</dbReference>
<dbReference type="Pfam" id="PF16854">
    <property type="entry name" value="VPS53_C"/>
    <property type="match status" value="1"/>
</dbReference>
<comment type="similarity">
    <text evidence="3">Belongs to the VPS53 family.</text>
</comment>
<evidence type="ECO:0000256" key="5">
    <source>
        <dbReference type="ARBA" id="ARBA00022753"/>
    </source>
</evidence>
<dbReference type="GO" id="GO:0005829">
    <property type="term" value="C:cytosol"/>
    <property type="evidence" value="ECO:0007669"/>
    <property type="project" value="GOC"/>
</dbReference>
<evidence type="ECO:0000313" key="11">
    <source>
        <dbReference type="EMBL" id="CAF3316941.1"/>
    </source>
</evidence>
<dbReference type="InterPro" id="IPR038260">
    <property type="entry name" value="Vps53_C_sf"/>
</dbReference>
<dbReference type="GO" id="GO:0042147">
    <property type="term" value="P:retrograde transport, endosome to Golgi"/>
    <property type="evidence" value="ECO:0007669"/>
    <property type="project" value="InterPro"/>
</dbReference>
<dbReference type="Proteomes" id="UP000663825">
    <property type="component" value="Unassembled WGS sequence"/>
</dbReference>
<comment type="subcellular location">
    <subcellularLocation>
        <location evidence="2">Endosome membrane</location>
        <topology evidence="2">Peripheral membrane protein</topology>
    </subcellularLocation>
    <subcellularLocation>
        <location evidence="1">Golgi apparatus</location>
        <location evidence="1">trans-Golgi network membrane</location>
        <topology evidence="1">Peripheral membrane protein</topology>
    </subcellularLocation>
</comment>
<dbReference type="GO" id="GO:0010008">
    <property type="term" value="C:endosome membrane"/>
    <property type="evidence" value="ECO:0007669"/>
    <property type="project" value="UniProtKB-SubCell"/>
</dbReference>
<dbReference type="PANTHER" id="PTHR12820:SF0">
    <property type="entry name" value="VACUOLAR PROTEIN SORTING-ASSOCIATED PROTEIN 53 HOMOLOG"/>
    <property type="match status" value="1"/>
</dbReference>
<dbReference type="InterPro" id="IPR039766">
    <property type="entry name" value="Vps53"/>
</dbReference>
<protein>
    <recommendedName>
        <fullName evidence="4">Vacuolar protein sorting-associated protein 53 homolog</fullName>
    </recommendedName>
</protein>
<dbReference type="AlphaFoldDB" id="A0A818CIN5"/>
<feature type="domain" description="Vps53 N-terminal" evidence="9">
    <location>
        <begin position="48"/>
        <end position="443"/>
    </location>
</feature>
<evidence type="ECO:0000256" key="3">
    <source>
        <dbReference type="ARBA" id="ARBA00008628"/>
    </source>
</evidence>
<name>A0A818CIN5_9BILA</name>
<gene>
    <name evidence="12" type="ORF">LUA448_LOCUS19663</name>
    <name evidence="11" type="ORF">TIS948_LOCUS19812</name>
</gene>
<keyword evidence="7" id="KW-0472">Membrane</keyword>
<dbReference type="Pfam" id="PF04100">
    <property type="entry name" value="Vps53_N"/>
    <property type="match status" value="1"/>
</dbReference>
<dbReference type="GO" id="GO:0000938">
    <property type="term" value="C:GARP complex"/>
    <property type="evidence" value="ECO:0007669"/>
    <property type="project" value="InterPro"/>
</dbReference>
<feature type="coiled-coil region" evidence="8">
    <location>
        <begin position="104"/>
        <end position="145"/>
    </location>
</feature>
<keyword evidence="6" id="KW-0333">Golgi apparatus</keyword>
<dbReference type="EMBL" id="CAJNYD010002532">
    <property type="protein sequence ID" value="CAF3423525.1"/>
    <property type="molecule type" value="Genomic_DNA"/>
</dbReference>
<dbReference type="Proteomes" id="UP000663833">
    <property type="component" value="Unassembled WGS sequence"/>
</dbReference>
<evidence type="ECO:0000256" key="7">
    <source>
        <dbReference type="ARBA" id="ARBA00023136"/>
    </source>
</evidence>
<accession>A0A818CIN5</accession>
<evidence type="ECO:0000256" key="1">
    <source>
        <dbReference type="ARBA" id="ARBA00004150"/>
    </source>
</evidence>
<evidence type="ECO:0000259" key="9">
    <source>
        <dbReference type="Pfam" id="PF04100"/>
    </source>
</evidence>
<evidence type="ECO:0000256" key="6">
    <source>
        <dbReference type="ARBA" id="ARBA00023034"/>
    </source>
</evidence>
<dbReference type="InterPro" id="IPR007234">
    <property type="entry name" value="Vps53_N"/>
</dbReference>